<gene>
    <name evidence="2" type="ORF">RFULGI_LOCUS2066</name>
</gene>
<dbReference type="GO" id="GO:0006355">
    <property type="term" value="P:regulation of DNA-templated transcription"/>
    <property type="evidence" value="ECO:0007669"/>
    <property type="project" value="InterPro"/>
</dbReference>
<dbReference type="Pfam" id="PF10551">
    <property type="entry name" value="MULE"/>
    <property type="match status" value="1"/>
</dbReference>
<dbReference type="Proteomes" id="UP000789396">
    <property type="component" value="Unassembled WGS sequence"/>
</dbReference>
<dbReference type="PANTHER" id="PTHR31669:SF251">
    <property type="entry name" value="PROTEIN FAR1-RELATED SEQUENCE"/>
    <property type="match status" value="1"/>
</dbReference>
<evidence type="ECO:0000259" key="1">
    <source>
        <dbReference type="Pfam" id="PF10551"/>
    </source>
</evidence>
<comment type="caution">
    <text evidence="2">The sequence shown here is derived from an EMBL/GenBank/DDBJ whole genome shotgun (WGS) entry which is preliminary data.</text>
</comment>
<keyword evidence="3" id="KW-1185">Reference proteome</keyword>
<organism evidence="2 3">
    <name type="scientific">Racocetra fulgida</name>
    <dbReference type="NCBI Taxonomy" id="60492"/>
    <lineage>
        <taxon>Eukaryota</taxon>
        <taxon>Fungi</taxon>
        <taxon>Fungi incertae sedis</taxon>
        <taxon>Mucoromycota</taxon>
        <taxon>Glomeromycotina</taxon>
        <taxon>Glomeromycetes</taxon>
        <taxon>Diversisporales</taxon>
        <taxon>Gigasporaceae</taxon>
        <taxon>Racocetra</taxon>
    </lineage>
</organism>
<evidence type="ECO:0000313" key="3">
    <source>
        <dbReference type="Proteomes" id="UP000789396"/>
    </source>
</evidence>
<dbReference type="PANTHER" id="PTHR31669">
    <property type="entry name" value="PROTEIN FAR1-RELATED SEQUENCE 10-RELATED"/>
    <property type="match status" value="1"/>
</dbReference>
<sequence>MFSEDTVENIEFFEFSISSASVIIHESNEEELVLDIHESNEEELAVDTLKNNNRELVDTPFIGNILGSEFESYNGDLLLITASIELGVGSKKQGCMWQINITRIPNSPIVTVMLFNNEHNHQINIETMKFAAAYKSFTQEIMEQIDTMLYMACEIAPLTFVTDADPAMIAAISIVFPKTHYMQCLYHLYQNLKKNLRSCLGSLYKDFLKDFKNIQRSYCEEVFERRAQSLIKKYAPGERYIATMLLDRKHTWVNSKAVQSSFSLLDVQEVLENRFEFESINNRYSIWKASTLQYAQPYVIQTFFNSIDGVINKYLTRLIHDAHYKQMCQSVCYRACQVPILEALLFDDDSFELFFEQEPSDDLEIPVEADEDRELNLQSLIMMSSKQISKNRLKYGALMGEAKKAIQYAIQDNDDDLMQFIKEFNKRKEDQQIQAKLIRQQESLNKQKLTTPNN</sequence>
<protein>
    <submittedName>
        <fullName evidence="2">2167_t:CDS:1</fullName>
    </submittedName>
</protein>
<evidence type="ECO:0000313" key="2">
    <source>
        <dbReference type="EMBL" id="CAG8492887.1"/>
    </source>
</evidence>
<dbReference type="OrthoDB" id="2433161at2759"/>
<feature type="domain" description="MULE transposase" evidence="1">
    <location>
        <begin position="121"/>
        <end position="191"/>
    </location>
</feature>
<reference evidence="2" key="1">
    <citation type="submission" date="2021-06" db="EMBL/GenBank/DDBJ databases">
        <authorList>
            <person name="Kallberg Y."/>
            <person name="Tangrot J."/>
            <person name="Rosling A."/>
        </authorList>
    </citation>
    <scope>NUCLEOTIDE SEQUENCE</scope>
    <source>
        <strain evidence="2">IN212</strain>
    </source>
</reference>
<dbReference type="AlphaFoldDB" id="A0A9N8WNN3"/>
<dbReference type="InterPro" id="IPR031052">
    <property type="entry name" value="FHY3/FAR1"/>
</dbReference>
<accession>A0A9N8WNN3</accession>
<dbReference type="EMBL" id="CAJVPZ010001462">
    <property type="protein sequence ID" value="CAG8492887.1"/>
    <property type="molecule type" value="Genomic_DNA"/>
</dbReference>
<proteinExistence type="predicted"/>
<dbReference type="InterPro" id="IPR018289">
    <property type="entry name" value="MULE_transposase_dom"/>
</dbReference>
<name>A0A9N8WNN3_9GLOM</name>